<dbReference type="Proteomes" id="UP000182841">
    <property type="component" value="Unassembled WGS sequence"/>
</dbReference>
<reference evidence="4" key="1">
    <citation type="submission" date="2016-10" db="EMBL/GenBank/DDBJ databases">
        <authorList>
            <person name="Varghese N."/>
            <person name="Submissions S."/>
        </authorList>
    </citation>
    <scope>NUCLEOTIDE SEQUENCE [LARGE SCALE GENOMIC DNA]</scope>
    <source>
        <strain evidence="4">CGMCC 4.6825</strain>
    </source>
</reference>
<dbReference type="AlphaFoldDB" id="A0A1H9VA69"/>
<feature type="region of interest" description="Disordered" evidence="1">
    <location>
        <begin position="1"/>
        <end position="37"/>
    </location>
</feature>
<dbReference type="InterPro" id="IPR018958">
    <property type="entry name" value="Knr4/Smi1-like_dom"/>
</dbReference>
<protein>
    <recommendedName>
        <fullName evidence="2">Knr4/Smi1-like domain-containing protein</fullName>
    </recommendedName>
</protein>
<dbReference type="EMBL" id="FOGO01000011">
    <property type="protein sequence ID" value="SES18710.1"/>
    <property type="molecule type" value="Genomic_DNA"/>
</dbReference>
<proteinExistence type="predicted"/>
<keyword evidence="4" id="KW-1185">Reference proteome</keyword>
<dbReference type="SUPFAM" id="SSF160631">
    <property type="entry name" value="SMI1/KNR4-like"/>
    <property type="match status" value="2"/>
</dbReference>
<dbReference type="RefSeq" id="WP_239502087.1">
    <property type="nucleotide sequence ID" value="NZ_FOGO01000011.1"/>
</dbReference>
<evidence type="ECO:0000313" key="4">
    <source>
        <dbReference type="Proteomes" id="UP000182841"/>
    </source>
</evidence>
<evidence type="ECO:0000313" key="3">
    <source>
        <dbReference type="EMBL" id="SES18710.1"/>
    </source>
</evidence>
<feature type="domain" description="Knr4/Smi1-like" evidence="2">
    <location>
        <begin position="36"/>
        <end position="185"/>
    </location>
</feature>
<dbReference type="InterPro" id="IPR037883">
    <property type="entry name" value="Knr4/Smi1-like_sf"/>
</dbReference>
<sequence>MNGTTPSPSSGLSTPAAHFALPGTGPGTTPPSPPAPVPVDWPAVESWLGLRLPRDYKELVTAYGPLDLGAYVWVHAPCVQEGRFDYAGWLHDTHRQTRISARGAGTEGPPLFHPAAGGLLAWGETRGGGVLLWDTSASEDPDAWPVVLFDWNVYPSPDPDATSESRPWYRLGGTATETLSALLTTGIPMDGGGRFGPLPGTAQRTAYLPEAARWTPPPPAAEHDPARRAALSEGSGLAALTALVPPPEQPYLGDAAGEGWEPLFAELGTRLPHEYVTLLETYGAGCWSEWLRFHTPLRRAGAAADPEAGGGFGWHVQQVNDAYRTLKGNWPEEYPLASRPEPGGFLPFANSIDGDALGWLTEGADPDRWPLLVWPRHARQGPALEGSLTDVLLSWLRGAFATPGFAELDEDDDPLDFAKFEPWPADAYW</sequence>
<feature type="compositionally biased region" description="Low complexity" evidence="1">
    <location>
        <begin position="1"/>
        <end position="23"/>
    </location>
</feature>
<gene>
    <name evidence="3" type="ORF">SAMN05421870_11187</name>
</gene>
<feature type="domain" description="Knr4/Smi1-like" evidence="2">
    <location>
        <begin position="255"/>
        <end position="398"/>
    </location>
</feature>
<organism evidence="3 4">
    <name type="scientific">Streptomyces qinglanensis</name>
    <dbReference type="NCBI Taxonomy" id="943816"/>
    <lineage>
        <taxon>Bacteria</taxon>
        <taxon>Bacillati</taxon>
        <taxon>Actinomycetota</taxon>
        <taxon>Actinomycetes</taxon>
        <taxon>Kitasatosporales</taxon>
        <taxon>Streptomycetaceae</taxon>
        <taxon>Streptomyces</taxon>
    </lineage>
</organism>
<evidence type="ECO:0000256" key="1">
    <source>
        <dbReference type="SAM" id="MobiDB-lite"/>
    </source>
</evidence>
<name>A0A1H9VA69_9ACTN</name>
<dbReference type="SMART" id="SM00860">
    <property type="entry name" value="SMI1_KNR4"/>
    <property type="match status" value="2"/>
</dbReference>
<dbReference type="Gene3D" id="3.40.1580.10">
    <property type="entry name" value="SMI1/KNR4-like"/>
    <property type="match status" value="1"/>
</dbReference>
<accession>A0A1H9VA69</accession>
<evidence type="ECO:0000259" key="2">
    <source>
        <dbReference type="SMART" id="SM00860"/>
    </source>
</evidence>
<feature type="compositionally biased region" description="Pro residues" evidence="1">
    <location>
        <begin position="28"/>
        <end position="37"/>
    </location>
</feature>